<protein>
    <submittedName>
        <fullName evidence="5">Phage prohead protease, HK97 family protein</fullName>
    </submittedName>
</protein>
<dbReference type="RefSeq" id="WP_013300644.1">
    <property type="nucleotide sequence ID" value="NC_014414.1"/>
</dbReference>
<dbReference type="Proteomes" id="UP000001302">
    <property type="component" value="Chromosome"/>
</dbReference>
<evidence type="ECO:0000313" key="5">
    <source>
        <dbReference type="EMBL" id="ADM09670.1"/>
    </source>
</evidence>
<dbReference type="InterPro" id="IPR006433">
    <property type="entry name" value="Prohead_protease"/>
</dbReference>
<keyword evidence="3" id="KW-0378">Hydrolase</keyword>
<dbReference type="AlphaFoldDB" id="E0THR3"/>
<dbReference type="InterPro" id="IPR054613">
    <property type="entry name" value="Peptidase_S78_dom"/>
</dbReference>
<dbReference type="SUPFAM" id="SSF50789">
    <property type="entry name" value="Herpes virus serine proteinase, assemblin"/>
    <property type="match status" value="1"/>
</dbReference>
<evidence type="ECO:0000256" key="3">
    <source>
        <dbReference type="ARBA" id="ARBA00022801"/>
    </source>
</evidence>
<evidence type="ECO:0000313" key="6">
    <source>
        <dbReference type="Proteomes" id="UP000001302"/>
    </source>
</evidence>
<feature type="domain" description="Prohead serine protease" evidence="4">
    <location>
        <begin position="11"/>
        <end position="145"/>
    </location>
</feature>
<dbReference type="NCBIfam" id="TIGR01543">
    <property type="entry name" value="proheadase_HK97"/>
    <property type="match status" value="1"/>
</dbReference>
<dbReference type="OrthoDB" id="9804926at2"/>
<dbReference type="GO" id="GO:0006508">
    <property type="term" value="P:proteolysis"/>
    <property type="evidence" value="ECO:0007669"/>
    <property type="project" value="UniProtKB-KW"/>
</dbReference>
<evidence type="ECO:0000259" key="4">
    <source>
        <dbReference type="Pfam" id="PF04586"/>
    </source>
</evidence>
<name>E0THR3_PARBH</name>
<gene>
    <name evidence="5" type="ordered locus">PB2503_08074</name>
</gene>
<keyword evidence="2 5" id="KW-0645">Protease</keyword>
<dbReference type="EMBL" id="CP002156">
    <property type="protein sequence ID" value="ADM09670.1"/>
    <property type="molecule type" value="Genomic_DNA"/>
</dbReference>
<dbReference type="Pfam" id="PF04586">
    <property type="entry name" value="Peptidase_S78"/>
    <property type="match status" value="1"/>
</dbReference>
<dbReference type="eggNOG" id="COG3740">
    <property type="taxonomic scope" value="Bacteria"/>
</dbReference>
<keyword evidence="1" id="KW-1188">Viral release from host cell</keyword>
<dbReference type="GO" id="GO:0008233">
    <property type="term" value="F:peptidase activity"/>
    <property type="evidence" value="ECO:0007669"/>
    <property type="project" value="UniProtKB-KW"/>
</dbReference>
<keyword evidence="6" id="KW-1185">Reference proteome</keyword>
<sequence>MTSTAPTSVFRISGYAALFGRRDLSGDIIRPGAFTTRKRGQKLVPGHAARVMMLYQHAADRPVGLWRGMREDDHGLFVEGDILLTTSAGRDLAALIAGGAIDGLSIGFRPGRARRLKSGERELLSVDLWEISIVSFPMAPGARIIRAGIHPSHNAQ</sequence>
<organism evidence="5 6">
    <name type="scientific">Parvularcula bermudensis (strain ATCC BAA-594 / HTCC2503 / KCTC 12087)</name>
    <dbReference type="NCBI Taxonomy" id="314260"/>
    <lineage>
        <taxon>Bacteria</taxon>
        <taxon>Pseudomonadati</taxon>
        <taxon>Pseudomonadota</taxon>
        <taxon>Alphaproteobacteria</taxon>
        <taxon>Parvularculales</taxon>
        <taxon>Parvularculaceae</taxon>
        <taxon>Parvularcula</taxon>
    </lineage>
</organism>
<evidence type="ECO:0000256" key="2">
    <source>
        <dbReference type="ARBA" id="ARBA00022670"/>
    </source>
</evidence>
<reference evidence="5 6" key="2">
    <citation type="journal article" date="2011" name="J. Bacteriol.">
        <title>Complete genome sequence of strain HTCC2503T of Parvularcula bermudensis, the type species of the order "Parvularculales" in the class Alphaproteobacteria.</title>
        <authorList>
            <person name="Oh H.M."/>
            <person name="Kang I."/>
            <person name="Vergin K.L."/>
            <person name="Kang D."/>
            <person name="Rhee K.H."/>
            <person name="Giovannoni S.J."/>
            <person name="Cho J.C."/>
        </authorList>
    </citation>
    <scope>NUCLEOTIDE SEQUENCE [LARGE SCALE GENOMIC DNA]</scope>
    <source>
        <strain evidence="6">ATCC BAA-594 / HTCC2503 / KCTC 12087</strain>
    </source>
</reference>
<accession>E0THR3</accession>
<evidence type="ECO:0000256" key="1">
    <source>
        <dbReference type="ARBA" id="ARBA00022612"/>
    </source>
</evidence>
<dbReference type="HOGENOM" id="CLU_073043_2_0_5"/>
<dbReference type="STRING" id="314260.PB2503_08074"/>
<proteinExistence type="predicted"/>
<reference evidence="6" key="1">
    <citation type="submission" date="2010-08" db="EMBL/GenBank/DDBJ databases">
        <title>Genome sequence of Parvularcula bermudensis HTCC2503.</title>
        <authorList>
            <person name="Kang D.-M."/>
            <person name="Oh H.-M."/>
            <person name="Cho J.-C."/>
        </authorList>
    </citation>
    <scope>NUCLEOTIDE SEQUENCE [LARGE SCALE GENOMIC DNA]</scope>
    <source>
        <strain evidence="6">ATCC BAA-594 / HTCC2503 / KCTC 12087</strain>
    </source>
</reference>
<dbReference type="KEGG" id="pbr:PB2503_08074"/>